<comment type="caution">
    <text evidence="2">The sequence shown here is derived from an EMBL/GenBank/DDBJ whole genome shotgun (WGS) entry which is preliminary data.</text>
</comment>
<reference evidence="2 3" key="1">
    <citation type="submission" date="2018-10" db="EMBL/GenBank/DDBJ databases">
        <title>Genome assembly for a Yunnan-Guizhou Plateau 3E fish, Anabarilius grahami (Regan), and its evolutionary and genetic applications.</title>
        <authorList>
            <person name="Jiang W."/>
        </authorList>
    </citation>
    <scope>NUCLEOTIDE SEQUENCE [LARGE SCALE GENOMIC DNA]</scope>
    <source>
        <strain evidence="2">AG-KIZ</strain>
        <tissue evidence="2">Muscle</tissue>
    </source>
</reference>
<organism evidence="2 3">
    <name type="scientific">Anabarilius grahami</name>
    <name type="common">Kanglang fish</name>
    <name type="synonym">Barilius grahami</name>
    <dbReference type="NCBI Taxonomy" id="495550"/>
    <lineage>
        <taxon>Eukaryota</taxon>
        <taxon>Metazoa</taxon>
        <taxon>Chordata</taxon>
        <taxon>Craniata</taxon>
        <taxon>Vertebrata</taxon>
        <taxon>Euteleostomi</taxon>
        <taxon>Actinopterygii</taxon>
        <taxon>Neopterygii</taxon>
        <taxon>Teleostei</taxon>
        <taxon>Ostariophysi</taxon>
        <taxon>Cypriniformes</taxon>
        <taxon>Xenocyprididae</taxon>
        <taxon>Xenocypridinae</taxon>
        <taxon>Xenocypridinae incertae sedis</taxon>
        <taxon>Anabarilius</taxon>
    </lineage>
</organism>
<dbReference type="Proteomes" id="UP000281406">
    <property type="component" value="Unassembled WGS sequence"/>
</dbReference>
<evidence type="ECO:0000313" key="3">
    <source>
        <dbReference type="Proteomes" id="UP000281406"/>
    </source>
</evidence>
<dbReference type="EMBL" id="RJVU01032893">
    <property type="protein sequence ID" value="ROL48194.1"/>
    <property type="molecule type" value="Genomic_DNA"/>
</dbReference>
<dbReference type="AlphaFoldDB" id="A0A3N0YPW6"/>
<evidence type="ECO:0000256" key="1">
    <source>
        <dbReference type="SAM" id="MobiDB-lite"/>
    </source>
</evidence>
<proteinExistence type="predicted"/>
<feature type="compositionally biased region" description="Polar residues" evidence="1">
    <location>
        <begin position="163"/>
        <end position="173"/>
    </location>
</feature>
<evidence type="ECO:0000313" key="2">
    <source>
        <dbReference type="EMBL" id="ROL48194.1"/>
    </source>
</evidence>
<sequence>MMAGVEEPEELRCVDSAIASVIDDIDSALILKEEQRTAIKAFVATEPFPLPTSSAPQPAVVHSLTTESANMLAAQLTDLHLKVDKLQSVVSMLTQPKPHHSSAVSSPERHFTHLQRSPSLERAKDDHYMPSSCYQHFTASDEPYFRGRSPVRSSISHRRPQGSPRSSYHQQQGYDRPIFYESRDTRFSPQRRYAAYDDSVTPQPSYRHHLKDDSSPGGNREHHRSGNEW</sequence>
<gene>
    <name evidence="2" type="ORF">DPX16_6689</name>
</gene>
<keyword evidence="3" id="KW-1185">Reference proteome</keyword>
<feature type="region of interest" description="Disordered" evidence="1">
    <location>
        <begin position="144"/>
        <end position="229"/>
    </location>
</feature>
<feature type="region of interest" description="Disordered" evidence="1">
    <location>
        <begin position="97"/>
        <end position="127"/>
    </location>
</feature>
<name>A0A3N0YPW6_ANAGA</name>
<accession>A0A3N0YPW6</accession>
<protein>
    <submittedName>
        <fullName evidence="2">Uncharacterized protein</fullName>
    </submittedName>
</protein>